<dbReference type="InterPro" id="IPR012910">
    <property type="entry name" value="Plug_dom"/>
</dbReference>
<gene>
    <name evidence="12" type="ORF">HZF10_03920</name>
</gene>
<dbReference type="InterPro" id="IPR041700">
    <property type="entry name" value="OMP_b-brl_3"/>
</dbReference>
<dbReference type="RefSeq" id="WP_176004869.1">
    <property type="nucleotide sequence ID" value="NZ_JABWMI010000005.1"/>
</dbReference>
<comment type="similarity">
    <text evidence="7">Belongs to the TonB-dependent receptor family.</text>
</comment>
<dbReference type="Gene3D" id="2.170.130.10">
    <property type="entry name" value="TonB-dependent receptor, plug domain"/>
    <property type="match status" value="1"/>
</dbReference>
<feature type="compositionally biased region" description="Gly residues" evidence="8">
    <location>
        <begin position="811"/>
        <end position="820"/>
    </location>
</feature>
<organism evidence="12 13">
    <name type="scientific">Flavobacterium agri</name>
    <dbReference type="NCBI Taxonomy" id="2743471"/>
    <lineage>
        <taxon>Bacteria</taxon>
        <taxon>Pseudomonadati</taxon>
        <taxon>Bacteroidota</taxon>
        <taxon>Flavobacteriia</taxon>
        <taxon>Flavobacteriales</taxon>
        <taxon>Flavobacteriaceae</taxon>
        <taxon>Flavobacterium</taxon>
    </lineage>
</organism>
<dbReference type="SUPFAM" id="SSF56935">
    <property type="entry name" value="Porins"/>
    <property type="match status" value="1"/>
</dbReference>
<evidence type="ECO:0000256" key="7">
    <source>
        <dbReference type="PROSITE-ProRule" id="PRU01360"/>
    </source>
</evidence>
<dbReference type="InterPro" id="IPR039426">
    <property type="entry name" value="TonB-dep_rcpt-like"/>
</dbReference>
<dbReference type="Gene3D" id="2.60.40.1120">
    <property type="entry name" value="Carboxypeptidase-like, regulatory domain"/>
    <property type="match status" value="1"/>
</dbReference>
<accession>A0A7Y9C565</accession>
<evidence type="ECO:0000256" key="4">
    <source>
        <dbReference type="ARBA" id="ARBA00022692"/>
    </source>
</evidence>
<dbReference type="SUPFAM" id="SSF49464">
    <property type="entry name" value="Carboxypeptidase regulatory domain-like"/>
    <property type="match status" value="1"/>
</dbReference>
<dbReference type="InterPro" id="IPR037066">
    <property type="entry name" value="Plug_dom_sf"/>
</dbReference>
<keyword evidence="2 7" id="KW-0813">Transport</keyword>
<evidence type="ECO:0000259" key="11">
    <source>
        <dbReference type="Pfam" id="PF14905"/>
    </source>
</evidence>
<keyword evidence="13" id="KW-1185">Reference proteome</keyword>
<feature type="signal peptide" evidence="9">
    <location>
        <begin position="1"/>
        <end position="21"/>
    </location>
</feature>
<keyword evidence="4 7" id="KW-0812">Transmembrane</keyword>
<reference evidence="12 13" key="1">
    <citation type="submission" date="2020-07" db="EMBL/GenBank/DDBJ databases">
        <authorList>
            <person name="Sun Q."/>
        </authorList>
    </citation>
    <scope>NUCLEOTIDE SEQUENCE [LARGE SCALE GENOMIC DNA]</scope>
    <source>
        <strain evidence="12 13">MAH-1</strain>
    </source>
</reference>
<protein>
    <submittedName>
        <fullName evidence="12">TonB-dependent receptor</fullName>
    </submittedName>
</protein>
<keyword evidence="6 7" id="KW-0998">Cell outer membrane</keyword>
<name>A0A7Y9C565_9FLAO</name>
<evidence type="ECO:0000256" key="9">
    <source>
        <dbReference type="SAM" id="SignalP"/>
    </source>
</evidence>
<evidence type="ECO:0000256" key="3">
    <source>
        <dbReference type="ARBA" id="ARBA00022452"/>
    </source>
</evidence>
<keyword evidence="12" id="KW-0675">Receptor</keyword>
<dbReference type="Proteomes" id="UP000535020">
    <property type="component" value="Unassembled WGS sequence"/>
</dbReference>
<dbReference type="InterPro" id="IPR008969">
    <property type="entry name" value="CarboxyPept-like_regulatory"/>
</dbReference>
<keyword evidence="5 7" id="KW-0472">Membrane</keyword>
<dbReference type="GO" id="GO:0009279">
    <property type="term" value="C:cell outer membrane"/>
    <property type="evidence" value="ECO:0007669"/>
    <property type="project" value="UniProtKB-SubCell"/>
</dbReference>
<evidence type="ECO:0000256" key="5">
    <source>
        <dbReference type="ARBA" id="ARBA00023136"/>
    </source>
</evidence>
<dbReference type="Gene3D" id="2.40.170.20">
    <property type="entry name" value="TonB-dependent receptor, beta-barrel domain"/>
    <property type="match status" value="1"/>
</dbReference>
<dbReference type="Pfam" id="PF07715">
    <property type="entry name" value="Plug"/>
    <property type="match status" value="1"/>
</dbReference>
<dbReference type="PANTHER" id="PTHR40980">
    <property type="entry name" value="PLUG DOMAIN-CONTAINING PROTEIN"/>
    <property type="match status" value="1"/>
</dbReference>
<evidence type="ECO:0000256" key="8">
    <source>
        <dbReference type="SAM" id="MobiDB-lite"/>
    </source>
</evidence>
<evidence type="ECO:0000256" key="6">
    <source>
        <dbReference type="ARBA" id="ARBA00023237"/>
    </source>
</evidence>
<comment type="subcellular location">
    <subcellularLocation>
        <location evidence="1 7">Cell outer membrane</location>
        <topology evidence="1 7">Multi-pass membrane protein</topology>
    </subcellularLocation>
</comment>
<feature type="compositionally biased region" description="Basic and acidic residues" evidence="8">
    <location>
        <begin position="795"/>
        <end position="805"/>
    </location>
</feature>
<dbReference type="EMBL" id="JACBJI010000001">
    <property type="protein sequence ID" value="NYA70054.1"/>
    <property type="molecule type" value="Genomic_DNA"/>
</dbReference>
<dbReference type="Pfam" id="PF14905">
    <property type="entry name" value="OMP_b-brl_3"/>
    <property type="match status" value="1"/>
</dbReference>
<proteinExistence type="inferred from homology"/>
<evidence type="ECO:0000259" key="10">
    <source>
        <dbReference type="Pfam" id="PF07715"/>
    </source>
</evidence>
<sequence>MKLFQWLCATIVCFGFLSANAQKVTVTGKIADKTSKQPLEYATVTFVKPGDTKPVAGGITDSKGEYSIEVNSGTYDIKFEFISFKGFELKNQAISKNIRLQNVELAEDAQLLNEVVVRADRTTVEIKLDKKVYNVGQDLMVKGGTVSDVLDNIPSVSVDQDGTISLRGNENVRILIDGKPSNAINITEALRIIPADAIDKVEVVTNPSARYDSEGGGGLLNIILKKGKNQGINGTFIGTVGDPDNYGLSGNLNFKTDKINVFTTTGYNYRLNPGNSLTDTRYLDDNDVTTGYINERRNNDRLNKGYNSNFGFDYYIDKSLTWTNAINLRRNSNENPEIVKYFNYDENHDFTGVDTRFNDQRGKSENFEYSTTIVKDFKKEGHKLTINGAFSINNDNDFSDINDGDETTKNIQEQNRNVIQADYVLPLGKNSQFEAGFKGEYNRLLTDYFVGILDPVSQTYISDSRYSNKLEYKEKVNALYMQYGSKINKFSYLLGLRWEDSNIDVNQLFTQDFNNKRYNNFFPSAFLTYELGDESNISLSYSRRISRPRGRLINPFSNYSSNINIFRGNPDLNPAFSDAFDIGYLKRWKKLTFSTSMYLNHTKDSFQFIRTESGDFAQVSEGSPLTPVILTTPVNLGDEYRFGFEFTFNYNPFKWWKLNSNFNFFRNQTVGEYSYTTSGGELVVEDLDNTAYSWSTRLTSKVTLPYKIDWQTNFNYNAPQKNAQGESRGIPSMNLGFSKDFLKDKATLALNVQDVFNSRKRINETYLPGVLESYSEMQWRVRQITLSLTYRFNKAKTDRDRDRNQQRNNNDGGGNDDFPG</sequence>
<feature type="domain" description="Outer membrane protein beta-barrel" evidence="11">
    <location>
        <begin position="375"/>
        <end position="790"/>
    </location>
</feature>
<feature type="region of interest" description="Disordered" evidence="8">
    <location>
        <begin position="795"/>
        <end position="820"/>
    </location>
</feature>
<keyword evidence="9" id="KW-0732">Signal</keyword>
<dbReference type="PANTHER" id="PTHR40980:SF4">
    <property type="entry name" value="TONB-DEPENDENT RECEPTOR-LIKE BETA-BARREL DOMAIN-CONTAINING PROTEIN"/>
    <property type="match status" value="1"/>
</dbReference>
<dbReference type="InterPro" id="IPR036942">
    <property type="entry name" value="Beta-barrel_TonB_sf"/>
</dbReference>
<feature type="domain" description="TonB-dependent receptor plug" evidence="10">
    <location>
        <begin position="143"/>
        <end position="218"/>
    </location>
</feature>
<evidence type="ECO:0000313" key="12">
    <source>
        <dbReference type="EMBL" id="NYA70054.1"/>
    </source>
</evidence>
<evidence type="ECO:0000313" key="13">
    <source>
        <dbReference type="Proteomes" id="UP000535020"/>
    </source>
</evidence>
<evidence type="ECO:0000256" key="2">
    <source>
        <dbReference type="ARBA" id="ARBA00022448"/>
    </source>
</evidence>
<keyword evidence="3 7" id="KW-1134">Transmembrane beta strand</keyword>
<feature type="chain" id="PRO_5030800285" evidence="9">
    <location>
        <begin position="22"/>
        <end position="820"/>
    </location>
</feature>
<dbReference type="AlphaFoldDB" id="A0A7Y9C565"/>
<dbReference type="PROSITE" id="PS52016">
    <property type="entry name" value="TONB_DEPENDENT_REC_3"/>
    <property type="match status" value="1"/>
</dbReference>
<dbReference type="Pfam" id="PF13715">
    <property type="entry name" value="CarbopepD_reg_2"/>
    <property type="match status" value="1"/>
</dbReference>
<comment type="caution">
    <text evidence="12">The sequence shown here is derived from an EMBL/GenBank/DDBJ whole genome shotgun (WGS) entry which is preliminary data.</text>
</comment>
<evidence type="ECO:0000256" key="1">
    <source>
        <dbReference type="ARBA" id="ARBA00004571"/>
    </source>
</evidence>